<reference evidence="2 3" key="2">
    <citation type="journal article" date="2014" name="FEMS Microbiol. Lett.">
        <title>Draft genomic DNA sequence of the facultatively methylotrophic bacterium Acidomonas methanolica type strain MB58.</title>
        <authorList>
            <person name="Higashiura N."/>
            <person name="Hadano H."/>
            <person name="Hirakawa H."/>
            <person name="Matsutani M."/>
            <person name="Takabe S."/>
            <person name="Matsushita K."/>
            <person name="Azuma Y."/>
        </authorList>
    </citation>
    <scope>NUCLEOTIDE SEQUENCE [LARGE SCALE GENOMIC DNA]</scope>
    <source>
        <strain evidence="2 3">MB58</strain>
    </source>
</reference>
<evidence type="ECO:0000256" key="1">
    <source>
        <dbReference type="SAM" id="Phobius"/>
    </source>
</evidence>
<sequence>MSVGEERGAPRPRLREDQLPRFTPFLWVAAGLVALSVGIALFWPLHVKVRM</sequence>
<feature type="transmembrane region" description="Helical" evidence="1">
    <location>
        <begin position="25"/>
        <end position="45"/>
    </location>
</feature>
<proteinExistence type="predicted"/>
<evidence type="ECO:0000313" key="3">
    <source>
        <dbReference type="Proteomes" id="UP000019760"/>
    </source>
</evidence>
<dbReference type="RefSeq" id="WP_158310327.1">
    <property type="nucleotide sequence ID" value="NZ_BAND01000064.1"/>
</dbReference>
<keyword evidence="3" id="KW-1185">Reference proteome</keyword>
<comment type="caution">
    <text evidence="2">The sequence shown here is derived from an EMBL/GenBank/DDBJ whole genome shotgun (WGS) entry which is preliminary data.</text>
</comment>
<name>A0A023D5U9_ACIMT</name>
<protein>
    <submittedName>
        <fullName evidence="2">Uncharacterized protein</fullName>
    </submittedName>
</protein>
<organism evidence="2 3">
    <name type="scientific">Acidomonas methanolica NBRC 104435</name>
    <dbReference type="NCBI Taxonomy" id="1231351"/>
    <lineage>
        <taxon>Bacteria</taxon>
        <taxon>Pseudomonadati</taxon>
        <taxon>Pseudomonadota</taxon>
        <taxon>Alphaproteobacteria</taxon>
        <taxon>Acetobacterales</taxon>
        <taxon>Acetobacteraceae</taxon>
        <taxon>Acidomonas</taxon>
    </lineage>
</organism>
<dbReference type="AlphaFoldDB" id="A0A023D5U9"/>
<reference evidence="3" key="1">
    <citation type="journal article" date="2014" name="FEMS Microbiol. Lett.">
        <title>Draft Genomic DNA Sequence of the Facultatively Methylotrophic Bacterium Acidomonas methanolica type strain MB58.</title>
        <authorList>
            <person name="Higashiura N."/>
            <person name="Hadano H."/>
            <person name="Hirakawa H."/>
            <person name="Matsutani M."/>
            <person name="Takabe S."/>
            <person name="Matsushita K."/>
            <person name="Azuma Y."/>
        </authorList>
    </citation>
    <scope>NUCLEOTIDE SEQUENCE [LARGE SCALE GENOMIC DNA]</scope>
    <source>
        <strain evidence="3">MB58</strain>
    </source>
</reference>
<evidence type="ECO:0000313" key="2">
    <source>
        <dbReference type="EMBL" id="GAJ29522.1"/>
    </source>
</evidence>
<keyword evidence="1" id="KW-0472">Membrane</keyword>
<dbReference type="Proteomes" id="UP000019760">
    <property type="component" value="Unassembled WGS sequence"/>
</dbReference>
<dbReference type="EMBL" id="BAND01000064">
    <property type="protein sequence ID" value="GAJ29522.1"/>
    <property type="molecule type" value="Genomic_DNA"/>
</dbReference>
<keyword evidence="1" id="KW-0812">Transmembrane</keyword>
<accession>A0A023D5U9</accession>
<keyword evidence="1" id="KW-1133">Transmembrane helix</keyword>
<gene>
    <name evidence="2" type="ORF">Amme_064_016</name>
</gene>